<dbReference type="OrthoDB" id="783167at2759"/>
<accession>A0A811RCK9</accession>
<organism evidence="1 2">
    <name type="scientific">Miscanthus lutarioriparius</name>
    <dbReference type="NCBI Taxonomy" id="422564"/>
    <lineage>
        <taxon>Eukaryota</taxon>
        <taxon>Viridiplantae</taxon>
        <taxon>Streptophyta</taxon>
        <taxon>Embryophyta</taxon>
        <taxon>Tracheophyta</taxon>
        <taxon>Spermatophyta</taxon>
        <taxon>Magnoliopsida</taxon>
        <taxon>Liliopsida</taxon>
        <taxon>Poales</taxon>
        <taxon>Poaceae</taxon>
        <taxon>PACMAD clade</taxon>
        <taxon>Panicoideae</taxon>
        <taxon>Andropogonodae</taxon>
        <taxon>Andropogoneae</taxon>
        <taxon>Saccharinae</taxon>
        <taxon>Miscanthus</taxon>
    </lineage>
</organism>
<name>A0A811RCK9_9POAL</name>
<gene>
    <name evidence="1" type="ORF">NCGR_LOCUS51291</name>
</gene>
<evidence type="ECO:0000313" key="2">
    <source>
        <dbReference type="Proteomes" id="UP000604825"/>
    </source>
</evidence>
<dbReference type="Proteomes" id="UP000604825">
    <property type="component" value="Unassembled WGS sequence"/>
</dbReference>
<proteinExistence type="predicted"/>
<dbReference type="EMBL" id="CAJGYO010000014">
    <property type="protein sequence ID" value="CAD6267986.1"/>
    <property type="molecule type" value="Genomic_DNA"/>
</dbReference>
<sequence length="152" mass="17000">MSSGAFRGTACGPGLIDPTVSRAVVAELSEMMDQSCWSQLPPELLREMLVRIEASKSWWPACKDVVSCAGVCQACRSIVKEAVRVSEVSGKLMFPISLKQIPLMQRMQGMFGNLVPYPFQGYVLQNRPCAFGFRKQRLKKRFFDTPQSYVAL</sequence>
<protein>
    <submittedName>
        <fullName evidence="1">Uncharacterized protein</fullName>
    </submittedName>
</protein>
<evidence type="ECO:0000313" key="1">
    <source>
        <dbReference type="EMBL" id="CAD6267986.1"/>
    </source>
</evidence>
<keyword evidence="2" id="KW-1185">Reference proteome</keyword>
<comment type="caution">
    <text evidence="1">The sequence shown here is derived from an EMBL/GenBank/DDBJ whole genome shotgun (WGS) entry which is preliminary data.</text>
</comment>
<dbReference type="AlphaFoldDB" id="A0A811RCK9"/>
<reference evidence="1" key="1">
    <citation type="submission" date="2020-10" db="EMBL/GenBank/DDBJ databases">
        <authorList>
            <person name="Han B."/>
            <person name="Lu T."/>
            <person name="Zhao Q."/>
            <person name="Huang X."/>
            <person name="Zhao Y."/>
        </authorList>
    </citation>
    <scope>NUCLEOTIDE SEQUENCE</scope>
</reference>